<dbReference type="InterPro" id="IPR002934">
    <property type="entry name" value="Polymerase_NTP_transf_dom"/>
</dbReference>
<keyword evidence="6" id="KW-0963">Cytoplasm</keyword>
<dbReference type="EC" id="2.7.7.84" evidence="5"/>
<dbReference type="InterPro" id="IPR006117">
    <property type="entry name" value="2-5OAS_C_CS"/>
</dbReference>
<dbReference type="GO" id="GO:0045071">
    <property type="term" value="P:negative regulation of viral genome replication"/>
    <property type="evidence" value="ECO:0007669"/>
    <property type="project" value="TreeGrafter"/>
</dbReference>
<reference evidence="15" key="1">
    <citation type="journal article" date="2013" name="Science">
        <title>Comparative analysis of bat genomes provides insight into the evolution of flight and immunity.</title>
        <authorList>
            <person name="Zhang G."/>
            <person name="Cowled C."/>
            <person name="Shi Z."/>
            <person name="Huang Z."/>
            <person name="Bishop-Lilly K.A."/>
            <person name="Fang X."/>
            <person name="Wynne J.W."/>
            <person name="Xiong Z."/>
            <person name="Baker M.L."/>
            <person name="Zhao W."/>
            <person name="Tachedjian M."/>
            <person name="Zhu Y."/>
            <person name="Zhou P."/>
            <person name="Jiang X."/>
            <person name="Ng J."/>
            <person name="Yang L."/>
            <person name="Wu L."/>
            <person name="Xiao J."/>
            <person name="Feng Y."/>
            <person name="Chen Y."/>
            <person name="Sun X."/>
            <person name="Zhang Y."/>
            <person name="Marsh G.A."/>
            <person name="Crameri G."/>
            <person name="Broder C.C."/>
            <person name="Frey K.G."/>
            <person name="Wang L.F."/>
            <person name="Wang J."/>
        </authorList>
    </citation>
    <scope>NUCLEOTIDE SEQUENCE [LARGE SCALE GENOMIC DNA]</scope>
</reference>
<comment type="similarity">
    <text evidence="4">Belongs to the 2-5A synthase family.</text>
</comment>
<dbReference type="GO" id="GO:0003725">
    <property type="term" value="F:double-stranded RNA binding"/>
    <property type="evidence" value="ECO:0007669"/>
    <property type="project" value="TreeGrafter"/>
</dbReference>
<evidence type="ECO:0000259" key="12">
    <source>
        <dbReference type="Pfam" id="PF01909"/>
    </source>
</evidence>
<protein>
    <recommendedName>
        <fullName evidence="5">2'-5' oligoadenylate synthase</fullName>
        <ecNumber evidence="5">2.7.7.84</ecNumber>
    </recommendedName>
</protein>
<feature type="domain" description="2'-5'-oligoadenylate synthetase 1" evidence="13">
    <location>
        <begin position="169"/>
        <end position="352"/>
    </location>
</feature>
<dbReference type="Proteomes" id="UP000010556">
    <property type="component" value="Unassembled WGS sequence"/>
</dbReference>
<evidence type="ECO:0000256" key="1">
    <source>
        <dbReference type="ARBA" id="ARBA00001112"/>
    </source>
</evidence>
<dbReference type="GO" id="GO:0005829">
    <property type="term" value="C:cytosol"/>
    <property type="evidence" value="ECO:0007669"/>
    <property type="project" value="TreeGrafter"/>
</dbReference>
<dbReference type="GO" id="GO:0051607">
    <property type="term" value="P:defense response to virus"/>
    <property type="evidence" value="ECO:0007669"/>
    <property type="project" value="UniProtKB-KW"/>
</dbReference>
<keyword evidence="8" id="KW-0391">Immunity</keyword>
<organism evidence="14 15">
    <name type="scientific">Myotis davidii</name>
    <name type="common">David's myotis</name>
    <dbReference type="NCBI Taxonomy" id="225400"/>
    <lineage>
        <taxon>Eukaryota</taxon>
        <taxon>Metazoa</taxon>
        <taxon>Chordata</taxon>
        <taxon>Craniata</taxon>
        <taxon>Vertebrata</taxon>
        <taxon>Euteleostomi</taxon>
        <taxon>Mammalia</taxon>
        <taxon>Eutheria</taxon>
        <taxon>Laurasiatheria</taxon>
        <taxon>Chiroptera</taxon>
        <taxon>Yangochiroptera</taxon>
        <taxon>Vespertilionidae</taxon>
        <taxon>Myotis</taxon>
    </lineage>
</organism>
<dbReference type="Gene3D" id="1.10.1410.20">
    <property type="entry name" value="2'-5'-oligoadenylate synthetase 1, domain 2"/>
    <property type="match status" value="4"/>
</dbReference>
<dbReference type="CDD" id="cd05400">
    <property type="entry name" value="NT_2-5OAS_ClassI-CCAase"/>
    <property type="match status" value="3"/>
</dbReference>
<evidence type="ECO:0000256" key="7">
    <source>
        <dbReference type="ARBA" id="ARBA00022588"/>
    </source>
</evidence>
<name>L5LLN9_MYODS</name>
<dbReference type="PROSITE" id="PS00832">
    <property type="entry name" value="25A_SYNTH_1"/>
    <property type="match status" value="3"/>
</dbReference>
<comment type="catalytic activity">
    <reaction evidence="1">
        <text>3 ATP = 5'-triphosphoadenylyl-(2'-&gt;5')-adenylyl-(2'-&gt;5')-adenosine + 2 diphosphate</text>
        <dbReference type="Rhea" id="RHEA:34407"/>
        <dbReference type="ChEBI" id="CHEBI:30616"/>
        <dbReference type="ChEBI" id="CHEBI:33019"/>
        <dbReference type="ChEBI" id="CHEBI:67143"/>
        <dbReference type="EC" id="2.7.7.84"/>
    </reaction>
</comment>
<evidence type="ECO:0000256" key="3">
    <source>
        <dbReference type="ARBA" id="ARBA00004496"/>
    </source>
</evidence>
<keyword evidence="7" id="KW-0399">Innate immunity</keyword>
<evidence type="ECO:0000313" key="14">
    <source>
        <dbReference type="EMBL" id="ELK26368.1"/>
    </source>
</evidence>
<evidence type="ECO:0000256" key="4">
    <source>
        <dbReference type="ARBA" id="ARBA00009526"/>
    </source>
</evidence>
<dbReference type="EMBL" id="KB111160">
    <property type="protein sequence ID" value="ELK26368.1"/>
    <property type="molecule type" value="Genomic_DNA"/>
</dbReference>
<sequence length="1315" mass="148213">MWPLQAIVARDLEEIPAKDLDRFIEHHLLPDTAFRTQVKQAIDIICSFLKERCFLQDRVRVSKVVKGGSSGKGTALKDRSDADLVVFLSRLTSFQEQFERRGEFIQEIRTQLEACQQQRSFTVNFEVQPKFLNPRALSFTLKSQSSRAEVEFDVLPAYDVLGQVTEFYRPDPDVYVRLIRECERLGKEGEFSPCFTELQRAFLKQRPAKLKSLIRLVKHWYQKCKEKLGQSLPPQYALELLTVYAWERAGRQTDFSTAQGFRTVLELVMNYRQLCIHWTQYYDSSHPEIGPYLRRQLQKPRPVILDPADPTGNVAGGKPERWEPLAGEARVWMTYPCFRKGDGSPVGSWNISAFTSPGQLSSSVKPKPHVYATLLESGCQKGEHAACFAELRRNFVNTRPAKLKNLILLVKHWYRQVRLAVRVLHQACVFTGKEAFSLAQGLRTVLGLIQQYQHLCVFWTTSYSCEDPAVKKFLQRQLEGPRPVILDPADPTWDVGNGAAWRWDLLAQEAESCYDRPCFLQATGGAVQPWEGPGLPRTGRSGVDHPILRDPAQRTPTDSSSVDAGCSRAGDRRPVCPAPSPSVDGIAPGTPEGVPGLSQVPAKELDRFIQDHLKPSPQFQKQVSKAVDGILGRLRENCVHKASRVGKGGSFGRGTDLRGGCDAELVIFLNCFEDYKDQGSRRAEILADMRGQLESWWRDPVPGLTLNFPEQTMTEALRFQLMSPALASWMDVSLLPVFDAVGQLSAGTKPDPKIYRTLLDSGCQDGEHAACFAELRRSFVNSRPAKLKSLILLVKHWHRQVAERLAHASLPPAYALELLTIFAWEQGCGKDRFNTAEGLRTVLGLVQQHRQLCVFWTVNYSSEDPALRAHLLGQLRKPSWELLAQEAAALETQACFMSADGTPVQPWDVMPTLLHQTPARDLDKFISDFLQPNRQFLAQVNKAVDTICSFLRDNCFQNSPIKVLKVVKGGSSAKGTALRGRSDADLVVFLSCFRQFTEQGSTRAEVISEIRAQLEVCKRARQFEVKFDIPKWENPRVLSFSLTSQTMLDQSVDFDVLPAFDALGQLAPGSRPPPQVYVDLIHSYNSPGEYSSCFTELQRDFVITRPTKLKSLIRLCQKMPKGKGSLPPQHGLELLTVYAWEQGGRDPQFSMAEGFRTVLELVTQYRQLCVYWTVNYSREDQTVRDFLEQQLRKPRPIILDPADPTGNLGPNARWDLLAKEAAACMSSLCCIGKDGTPIQPWPVRVRDLGYSREHFYWGAVWLGEGHDSPQRGRAQSWPRRAPVPPCPVCSHCHILSFSRKVRGNHIFCHLSQAAV</sequence>
<evidence type="ECO:0000256" key="6">
    <source>
        <dbReference type="ARBA" id="ARBA00022490"/>
    </source>
</evidence>
<dbReference type="Gene3D" id="3.30.460.10">
    <property type="entry name" value="Beta Polymerase, domain 2"/>
    <property type="match status" value="3"/>
</dbReference>
<keyword evidence="10" id="KW-0051">Antiviral defense</keyword>
<evidence type="ECO:0000259" key="13">
    <source>
        <dbReference type="Pfam" id="PF10421"/>
    </source>
</evidence>
<accession>L5LLN9</accession>
<dbReference type="FunFam" id="1.10.1410.20:FF:000001">
    <property type="entry name" value="2'-5'-oligoadenylate synthetase 1"/>
    <property type="match status" value="2"/>
</dbReference>
<feature type="domain" description="Polymerase nucleotidyl transferase" evidence="12">
    <location>
        <begin position="949"/>
        <end position="1020"/>
    </location>
</feature>
<feature type="domain" description="2'-5'-oligoadenylate synthetase 1" evidence="13">
    <location>
        <begin position="749"/>
        <end position="911"/>
    </location>
</feature>
<evidence type="ECO:0000256" key="9">
    <source>
        <dbReference type="ARBA" id="ARBA00022884"/>
    </source>
</evidence>
<dbReference type="PANTHER" id="PTHR11258">
    <property type="entry name" value="2-5 OLIGOADENYLATE SYNTHETASE"/>
    <property type="match status" value="1"/>
</dbReference>
<gene>
    <name evidence="14" type="ORF">MDA_GLEAN10020258</name>
</gene>
<dbReference type="eggNOG" id="KOG0001">
    <property type="taxonomic scope" value="Eukaryota"/>
</dbReference>
<dbReference type="Pfam" id="PF10421">
    <property type="entry name" value="OAS1_C"/>
    <property type="match status" value="4"/>
</dbReference>
<feature type="domain" description="2'-5'-oligoadenylate synthetase 1" evidence="13">
    <location>
        <begin position="365"/>
        <end position="531"/>
    </location>
</feature>
<dbReference type="GO" id="GO:0016020">
    <property type="term" value="C:membrane"/>
    <property type="evidence" value="ECO:0007669"/>
    <property type="project" value="TreeGrafter"/>
</dbReference>
<dbReference type="PROSITE" id="PS50152">
    <property type="entry name" value="25A_SYNTH_3"/>
    <property type="match status" value="3"/>
</dbReference>
<keyword evidence="15" id="KW-1185">Reference proteome</keyword>
<evidence type="ECO:0000256" key="5">
    <source>
        <dbReference type="ARBA" id="ARBA00012577"/>
    </source>
</evidence>
<dbReference type="GO" id="GO:0005654">
    <property type="term" value="C:nucleoplasm"/>
    <property type="evidence" value="ECO:0007669"/>
    <property type="project" value="TreeGrafter"/>
</dbReference>
<evidence type="ECO:0000313" key="15">
    <source>
        <dbReference type="Proteomes" id="UP000010556"/>
    </source>
</evidence>
<dbReference type="InterPro" id="IPR018952">
    <property type="entry name" value="2-5-oligoAdlate_synth_1_dom2/C"/>
</dbReference>
<dbReference type="InterPro" id="IPR043518">
    <property type="entry name" value="2-5OAS_N_CS"/>
</dbReference>
<feature type="domain" description="2'-5'-oligoadenylate synthetase 1" evidence="13">
    <location>
        <begin position="1071"/>
        <end position="1244"/>
    </location>
</feature>
<dbReference type="Pfam" id="PF01909">
    <property type="entry name" value="NTP_transf_2"/>
    <property type="match status" value="2"/>
</dbReference>
<evidence type="ECO:0000256" key="8">
    <source>
        <dbReference type="ARBA" id="ARBA00022859"/>
    </source>
</evidence>
<comment type="cofactor">
    <cofactor evidence="2">
        <name>Mg(2+)</name>
        <dbReference type="ChEBI" id="CHEBI:18420"/>
    </cofactor>
</comment>
<feature type="compositionally biased region" description="Basic and acidic residues" evidence="11">
    <location>
        <begin position="542"/>
        <end position="552"/>
    </location>
</feature>
<dbReference type="FunFam" id="3.30.460.10:FF:000007">
    <property type="entry name" value="2'-5'-oligoadenylate synthetase 1"/>
    <property type="match status" value="3"/>
</dbReference>
<keyword evidence="9" id="KW-0694">RNA-binding</keyword>
<dbReference type="InterPro" id="IPR043519">
    <property type="entry name" value="NT_sf"/>
</dbReference>
<dbReference type="PROSITE" id="PS00833">
    <property type="entry name" value="25A_SYNTH_2"/>
    <property type="match status" value="3"/>
</dbReference>
<evidence type="ECO:0000256" key="2">
    <source>
        <dbReference type="ARBA" id="ARBA00001946"/>
    </source>
</evidence>
<dbReference type="PANTHER" id="PTHR11258:SF4">
    <property type="entry name" value="2'-5'-OLIGOADENYLATE SYNTHASE 3"/>
    <property type="match status" value="1"/>
</dbReference>
<feature type="domain" description="Polymerase nucleotidyl transferase" evidence="12">
    <location>
        <begin position="46"/>
        <end position="110"/>
    </location>
</feature>
<dbReference type="InterPro" id="IPR006116">
    <property type="entry name" value="NT_2-5OAS_ClassI-CCAase"/>
</dbReference>
<feature type="region of interest" description="Disordered" evidence="11">
    <location>
        <begin position="529"/>
        <end position="577"/>
    </location>
</feature>
<evidence type="ECO:0000256" key="10">
    <source>
        <dbReference type="ARBA" id="ARBA00023118"/>
    </source>
</evidence>
<dbReference type="GO" id="GO:0001730">
    <property type="term" value="F:2'-5'-oligoadenylate synthetase activity"/>
    <property type="evidence" value="ECO:0007669"/>
    <property type="project" value="UniProtKB-EC"/>
</dbReference>
<evidence type="ECO:0000256" key="11">
    <source>
        <dbReference type="SAM" id="MobiDB-lite"/>
    </source>
</evidence>
<dbReference type="SUPFAM" id="SSF81301">
    <property type="entry name" value="Nucleotidyltransferase"/>
    <property type="match status" value="3"/>
</dbReference>
<proteinExistence type="inferred from homology"/>
<dbReference type="GO" id="GO:0045087">
    <property type="term" value="P:innate immune response"/>
    <property type="evidence" value="ECO:0007669"/>
    <property type="project" value="UniProtKB-KW"/>
</dbReference>
<comment type="subcellular location">
    <subcellularLocation>
        <location evidence="3">Cytoplasm</location>
    </subcellularLocation>
</comment>
<dbReference type="SUPFAM" id="SSF81631">
    <property type="entry name" value="PAP/OAS1 substrate-binding domain"/>
    <property type="match status" value="4"/>
</dbReference>